<dbReference type="PROSITE" id="PS00107">
    <property type="entry name" value="PROTEIN_KINASE_ATP"/>
    <property type="match status" value="1"/>
</dbReference>
<evidence type="ECO:0000256" key="18">
    <source>
        <dbReference type="ARBA" id="ARBA00051243"/>
    </source>
</evidence>
<dbReference type="CDD" id="cd00192">
    <property type="entry name" value="PTKc"/>
    <property type="match status" value="1"/>
</dbReference>
<dbReference type="AlphaFoldDB" id="A7SZN9"/>
<dbReference type="KEGG" id="nve:5501647"/>
<dbReference type="Proteomes" id="UP000001593">
    <property type="component" value="Unassembled WGS sequence"/>
</dbReference>
<dbReference type="HOGENOM" id="CLU_000288_7_40_1"/>
<dbReference type="GO" id="GO:0004714">
    <property type="term" value="F:transmembrane receptor protein tyrosine kinase activity"/>
    <property type="evidence" value="ECO:0000318"/>
    <property type="project" value="GO_Central"/>
</dbReference>
<keyword evidence="22" id="KW-0460">Magnesium</keyword>
<keyword evidence="4" id="KW-0808">Transferase</keyword>
<evidence type="ECO:0000256" key="14">
    <source>
        <dbReference type="ARBA" id="ARBA00023157"/>
    </source>
</evidence>
<dbReference type="Pfam" id="PF07714">
    <property type="entry name" value="PK_Tyr_Ser-Thr"/>
    <property type="match status" value="1"/>
</dbReference>
<keyword evidence="16" id="KW-0325">Glycoprotein</keyword>
<keyword evidence="26" id="KW-1185">Reference proteome</keyword>
<dbReference type="SMART" id="SM00219">
    <property type="entry name" value="TyrKc"/>
    <property type="match status" value="1"/>
</dbReference>
<keyword evidence="8 21" id="KW-0547">Nucleotide-binding</keyword>
<dbReference type="PANTHER" id="PTHR24416">
    <property type="entry name" value="TYROSINE-PROTEIN KINASE RECEPTOR"/>
    <property type="match status" value="1"/>
</dbReference>
<protein>
    <recommendedName>
        <fullName evidence="2">receptor protein-tyrosine kinase</fullName>
        <ecNumber evidence="2">2.7.10.1</ecNumber>
    </recommendedName>
</protein>
<evidence type="ECO:0000256" key="21">
    <source>
        <dbReference type="PIRSR" id="PIRSR000615-2"/>
    </source>
</evidence>
<keyword evidence="11" id="KW-1133">Transmembrane helix</keyword>
<feature type="non-terminal residue" evidence="25">
    <location>
        <position position="283"/>
    </location>
</feature>
<dbReference type="GO" id="GO:0043235">
    <property type="term" value="C:receptor complex"/>
    <property type="evidence" value="ECO:0000318"/>
    <property type="project" value="GO_Central"/>
</dbReference>
<accession>A7SZN9</accession>
<dbReference type="PANTHER" id="PTHR24416:SF617">
    <property type="entry name" value="RET ONCOGENE, ISOFORM A"/>
    <property type="match status" value="1"/>
</dbReference>
<dbReference type="EMBL" id="DS469976">
    <property type="protein sequence ID" value="EDO30817.1"/>
    <property type="molecule type" value="Genomic_DNA"/>
</dbReference>
<comment type="catalytic activity">
    <reaction evidence="18">
        <text>L-tyrosyl-[protein] + ATP = O-phospho-L-tyrosyl-[protein] + ADP + H(+)</text>
        <dbReference type="Rhea" id="RHEA:10596"/>
        <dbReference type="Rhea" id="RHEA-COMP:10136"/>
        <dbReference type="Rhea" id="RHEA-COMP:20101"/>
        <dbReference type="ChEBI" id="CHEBI:15378"/>
        <dbReference type="ChEBI" id="CHEBI:30616"/>
        <dbReference type="ChEBI" id="CHEBI:46858"/>
        <dbReference type="ChEBI" id="CHEBI:61978"/>
        <dbReference type="ChEBI" id="CHEBI:456216"/>
        <dbReference type="EC" id="2.7.10.1"/>
    </reaction>
</comment>
<evidence type="ECO:0000313" key="26">
    <source>
        <dbReference type="Proteomes" id="UP000001593"/>
    </source>
</evidence>
<keyword evidence="10 21" id="KW-0067">ATP-binding</keyword>
<dbReference type="InterPro" id="IPR011009">
    <property type="entry name" value="Kinase-like_dom_sf"/>
</dbReference>
<evidence type="ECO:0000256" key="4">
    <source>
        <dbReference type="ARBA" id="ARBA00022679"/>
    </source>
</evidence>
<dbReference type="InterPro" id="IPR001245">
    <property type="entry name" value="Ser-Thr/Tyr_kinase_cat_dom"/>
</dbReference>
<dbReference type="OrthoDB" id="5974456at2759"/>
<dbReference type="eggNOG" id="KOG0200">
    <property type="taxonomic scope" value="Eukaryota"/>
</dbReference>
<evidence type="ECO:0000256" key="5">
    <source>
        <dbReference type="ARBA" id="ARBA00022692"/>
    </source>
</evidence>
<dbReference type="InterPro" id="IPR008266">
    <property type="entry name" value="Tyr_kinase_AS"/>
</dbReference>
<evidence type="ECO:0000256" key="12">
    <source>
        <dbReference type="ARBA" id="ARBA00023136"/>
    </source>
</evidence>
<evidence type="ECO:0000256" key="19">
    <source>
        <dbReference type="ARBA" id="ARBA00056965"/>
    </source>
</evidence>
<dbReference type="InParanoid" id="A7SZN9"/>
<evidence type="ECO:0000256" key="20">
    <source>
        <dbReference type="PIRSR" id="PIRSR000615-1"/>
    </source>
</evidence>
<feature type="non-terminal residue" evidence="25">
    <location>
        <position position="1"/>
    </location>
</feature>
<evidence type="ECO:0000256" key="8">
    <source>
        <dbReference type="ARBA" id="ARBA00022741"/>
    </source>
</evidence>
<dbReference type="GO" id="GO:0046872">
    <property type="term" value="F:metal ion binding"/>
    <property type="evidence" value="ECO:0007669"/>
    <property type="project" value="UniProtKB-KW"/>
</dbReference>
<dbReference type="InterPro" id="IPR017441">
    <property type="entry name" value="Protein_kinase_ATP_BS"/>
</dbReference>
<dbReference type="EC" id="2.7.10.1" evidence="2"/>
<name>A7SZN9_NEMVE</name>
<dbReference type="PROSITE" id="PS50011">
    <property type="entry name" value="PROTEIN_KINASE_DOM"/>
    <property type="match status" value="1"/>
</dbReference>
<evidence type="ECO:0000256" key="15">
    <source>
        <dbReference type="ARBA" id="ARBA00023170"/>
    </source>
</evidence>
<keyword evidence="9" id="KW-0418">Kinase</keyword>
<feature type="binding site" evidence="21">
    <location>
        <position position="39"/>
    </location>
    <ligand>
        <name>ATP</name>
        <dbReference type="ChEBI" id="CHEBI:30616"/>
    </ligand>
</feature>
<evidence type="ECO:0000256" key="17">
    <source>
        <dbReference type="ARBA" id="ARBA00023319"/>
    </source>
</evidence>
<comment type="subcellular location">
    <subcellularLocation>
        <location evidence="1">Membrane</location>
        <topology evidence="1">Single-pass membrane protein</topology>
    </subcellularLocation>
</comment>
<evidence type="ECO:0000256" key="2">
    <source>
        <dbReference type="ARBA" id="ARBA00011902"/>
    </source>
</evidence>
<feature type="binding site" evidence="21">
    <location>
        <begin position="14"/>
        <end position="21"/>
    </location>
    <ligand>
        <name>ATP</name>
        <dbReference type="ChEBI" id="CHEBI:30616"/>
    </ligand>
</feature>
<evidence type="ECO:0000256" key="13">
    <source>
        <dbReference type="ARBA" id="ARBA00023137"/>
    </source>
</evidence>
<dbReference type="InterPro" id="IPR000719">
    <property type="entry name" value="Prot_kinase_dom"/>
</dbReference>
<sequence>QIPREAVELGRTLGEGEFGKVIEGNVTEPDGTRVHCAVKKLKRTATESDWKDLLNELDIMVQVGEHPNIVNLIGACSDPEGPLMVIVEFCGNGNLLHYLQKNSNKNYSNLHEYVLTIPARERLRIAADVASGMAHLEKMRCVHRDLAARNVLLDEALTAKVSDFGLSRDIYTNSVYEKTTGGKLPAKWMAIESIEAGLYTSHSDAWSFGVLLWEIETGGCIPYPTFTVQEMLNSLKKGYRLEKPPYCLEPLYTLMLSCWSADPALRPHFVEICARLKQLHDVT</sequence>
<keyword evidence="6" id="KW-0732">Signal</keyword>
<dbReference type="GO" id="GO:0005886">
    <property type="term" value="C:plasma membrane"/>
    <property type="evidence" value="ECO:0000318"/>
    <property type="project" value="GO_Central"/>
</dbReference>
<dbReference type="STRING" id="45351.A7SZN9"/>
<feature type="binding site" evidence="22">
    <location>
        <position position="163"/>
    </location>
    <ligand>
        <name>Mg(2+)</name>
        <dbReference type="ChEBI" id="CHEBI:18420"/>
    </ligand>
</feature>
<evidence type="ECO:0000256" key="10">
    <source>
        <dbReference type="ARBA" id="ARBA00022840"/>
    </source>
</evidence>
<feature type="binding site" evidence="23">
    <location>
        <position position="40"/>
    </location>
    <ligand>
        <name>ATP</name>
        <dbReference type="ChEBI" id="CHEBI:30616"/>
    </ligand>
</feature>
<keyword evidence="3" id="KW-0597">Phosphoprotein</keyword>
<keyword evidence="14" id="KW-1015">Disulfide bond</keyword>
<evidence type="ECO:0000256" key="9">
    <source>
        <dbReference type="ARBA" id="ARBA00022777"/>
    </source>
</evidence>
<dbReference type="Gene3D" id="3.30.200.20">
    <property type="entry name" value="Phosphorylase Kinase, domain 1"/>
    <property type="match status" value="1"/>
</dbReference>
<organism evidence="25 26">
    <name type="scientific">Nematostella vectensis</name>
    <name type="common">Starlet sea anemone</name>
    <dbReference type="NCBI Taxonomy" id="45351"/>
    <lineage>
        <taxon>Eukaryota</taxon>
        <taxon>Metazoa</taxon>
        <taxon>Cnidaria</taxon>
        <taxon>Anthozoa</taxon>
        <taxon>Hexacorallia</taxon>
        <taxon>Actiniaria</taxon>
        <taxon>Edwardsiidae</taxon>
        <taxon>Nematostella</taxon>
    </lineage>
</organism>
<evidence type="ECO:0000256" key="11">
    <source>
        <dbReference type="ARBA" id="ARBA00022989"/>
    </source>
</evidence>
<keyword evidence="13" id="KW-0829">Tyrosine-protein kinase</keyword>
<dbReference type="GO" id="GO:0007169">
    <property type="term" value="P:cell surface receptor protein tyrosine kinase signaling pathway"/>
    <property type="evidence" value="ECO:0000318"/>
    <property type="project" value="GO_Central"/>
</dbReference>
<proteinExistence type="predicted"/>
<dbReference type="PROSITE" id="PS00109">
    <property type="entry name" value="PROTEIN_KINASE_TYR"/>
    <property type="match status" value="1"/>
</dbReference>
<keyword evidence="15" id="KW-0675">Receptor</keyword>
<evidence type="ECO:0000256" key="23">
    <source>
        <dbReference type="PROSITE-ProRule" id="PRU10141"/>
    </source>
</evidence>
<dbReference type="Gene3D" id="1.10.510.10">
    <property type="entry name" value="Transferase(Phosphotransferase) domain 1"/>
    <property type="match status" value="1"/>
</dbReference>
<evidence type="ECO:0000256" key="16">
    <source>
        <dbReference type="ARBA" id="ARBA00023180"/>
    </source>
</evidence>
<feature type="binding site" evidence="21">
    <location>
        <position position="149"/>
    </location>
    <ligand>
        <name>ATP</name>
        <dbReference type="ChEBI" id="CHEBI:30616"/>
    </ligand>
</feature>
<dbReference type="InterPro" id="IPR050122">
    <property type="entry name" value="RTK"/>
</dbReference>
<gene>
    <name evidence="25" type="ORF">NEMVEDRAFT_v1g1620</name>
</gene>
<dbReference type="FunFam" id="1.10.510.10:FF:000743">
    <property type="entry name" value="Predicted protein"/>
    <property type="match status" value="1"/>
</dbReference>
<evidence type="ECO:0000256" key="7">
    <source>
        <dbReference type="ARBA" id="ARBA00022737"/>
    </source>
</evidence>
<dbReference type="FunFam" id="3.30.200.20:FF:000593">
    <property type="entry name" value="Predicted protein"/>
    <property type="match status" value="1"/>
</dbReference>
<dbReference type="InterPro" id="IPR020635">
    <property type="entry name" value="Tyr_kinase_cat_dom"/>
</dbReference>
<dbReference type="PRINTS" id="PR00109">
    <property type="entry name" value="TYRKINASE"/>
</dbReference>
<dbReference type="PhylomeDB" id="A7SZN9"/>
<evidence type="ECO:0000256" key="3">
    <source>
        <dbReference type="ARBA" id="ARBA00022553"/>
    </source>
</evidence>
<evidence type="ECO:0000259" key="24">
    <source>
        <dbReference type="PROSITE" id="PS50011"/>
    </source>
</evidence>
<evidence type="ECO:0000256" key="1">
    <source>
        <dbReference type="ARBA" id="ARBA00004167"/>
    </source>
</evidence>
<evidence type="ECO:0000313" key="25">
    <source>
        <dbReference type="EMBL" id="EDO30817.1"/>
    </source>
</evidence>
<dbReference type="OMA" id="FVEICAR"/>
<dbReference type="PIRSF" id="PIRSF000615">
    <property type="entry name" value="TyrPK_CSF1-R"/>
    <property type="match status" value="1"/>
</dbReference>
<keyword evidence="5" id="KW-0812">Transmembrane</keyword>
<keyword evidence="7" id="KW-0677">Repeat</keyword>
<keyword evidence="12" id="KW-0472">Membrane</keyword>
<reference evidence="25 26" key="1">
    <citation type="journal article" date="2007" name="Science">
        <title>Sea anemone genome reveals ancestral eumetazoan gene repertoire and genomic organization.</title>
        <authorList>
            <person name="Putnam N.H."/>
            <person name="Srivastava M."/>
            <person name="Hellsten U."/>
            <person name="Dirks B."/>
            <person name="Chapman J."/>
            <person name="Salamov A."/>
            <person name="Terry A."/>
            <person name="Shapiro H."/>
            <person name="Lindquist E."/>
            <person name="Kapitonov V.V."/>
            <person name="Jurka J."/>
            <person name="Genikhovich G."/>
            <person name="Grigoriev I.V."/>
            <person name="Lucas S.M."/>
            <person name="Steele R.E."/>
            <person name="Finnerty J.R."/>
            <person name="Technau U."/>
            <person name="Martindale M.Q."/>
            <person name="Rokhsar D.S."/>
        </authorList>
    </citation>
    <scope>NUCLEOTIDE SEQUENCE [LARGE SCALE GENOMIC DNA]</scope>
    <source>
        <strain evidence="26">CH2 X CH6</strain>
    </source>
</reference>
<feature type="binding site" evidence="22">
    <location>
        <position position="150"/>
    </location>
    <ligand>
        <name>Mg(2+)</name>
        <dbReference type="ChEBI" id="CHEBI:18420"/>
    </ligand>
</feature>
<evidence type="ECO:0000256" key="6">
    <source>
        <dbReference type="ARBA" id="ARBA00022729"/>
    </source>
</evidence>
<feature type="active site" description="Proton acceptor" evidence="20">
    <location>
        <position position="145"/>
    </location>
</feature>
<feature type="domain" description="Protein kinase" evidence="24">
    <location>
        <begin position="7"/>
        <end position="283"/>
    </location>
</feature>
<keyword evidence="17" id="KW-0393">Immunoglobulin domain</keyword>
<comment type="function">
    <text evidence="19">Receptor for basic fibroblast growth factor.</text>
</comment>
<keyword evidence="22" id="KW-0479">Metal-binding</keyword>
<evidence type="ECO:0000256" key="22">
    <source>
        <dbReference type="PIRSR" id="PIRSR000615-3"/>
    </source>
</evidence>
<dbReference type="GO" id="GO:0005524">
    <property type="term" value="F:ATP binding"/>
    <property type="evidence" value="ECO:0007669"/>
    <property type="project" value="UniProtKB-UniRule"/>
</dbReference>
<dbReference type="SUPFAM" id="SSF56112">
    <property type="entry name" value="Protein kinase-like (PK-like)"/>
    <property type="match status" value="1"/>
</dbReference>